<evidence type="ECO:0000256" key="1">
    <source>
        <dbReference type="SAM" id="SignalP"/>
    </source>
</evidence>
<gene>
    <name evidence="2" type="ORF">QC764_102085</name>
</gene>
<evidence type="ECO:0000313" key="2">
    <source>
        <dbReference type="EMBL" id="KAK4680812.1"/>
    </source>
</evidence>
<reference evidence="2 3" key="1">
    <citation type="journal article" date="2023" name="bioRxiv">
        <title>High-quality genome assemblies of four members of thePodospora anserinaspecies complex.</title>
        <authorList>
            <person name="Ament-Velasquez S.L."/>
            <person name="Vogan A.A."/>
            <person name="Wallerman O."/>
            <person name="Hartmann F."/>
            <person name="Gautier V."/>
            <person name="Silar P."/>
            <person name="Giraud T."/>
            <person name="Johannesson H."/>
        </authorList>
    </citation>
    <scope>NUCLEOTIDE SEQUENCE [LARGE SCALE GENOMIC DNA]</scope>
    <source>
        <strain evidence="2 3">CBS 124.78</strain>
    </source>
</reference>
<evidence type="ECO:0008006" key="4">
    <source>
        <dbReference type="Google" id="ProtNLM"/>
    </source>
</evidence>
<name>A0ABR0IL38_9PEZI</name>
<dbReference type="EMBL" id="JAFFHC010000001">
    <property type="protein sequence ID" value="KAK4680812.1"/>
    <property type="molecule type" value="Genomic_DNA"/>
</dbReference>
<evidence type="ECO:0000313" key="3">
    <source>
        <dbReference type="Proteomes" id="UP001323617"/>
    </source>
</evidence>
<accession>A0ABR0IL38</accession>
<keyword evidence="3" id="KW-1185">Reference proteome</keyword>
<feature type="chain" id="PRO_5046105107" description="Secreted protein" evidence="1">
    <location>
        <begin position="17"/>
        <end position="67"/>
    </location>
</feature>
<proteinExistence type="predicted"/>
<dbReference type="Proteomes" id="UP001323617">
    <property type="component" value="Unassembled WGS sequence"/>
</dbReference>
<dbReference type="GeneID" id="87962300"/>
<comment type="caution">
    <text evidence="2">The sequence shown here is derived from an EMBL/GenBank/DDBJ whole genome shotgun (WGS) entry which is preliminary data.</text>
</comment>
<organism evidence="2 3">
    <name type="scientific">Podospora pseudoanserina</name>
    <dbReference type="NCBI Taxonomy" id="2609844"/>
    <lineage>
        <taxon>Eukaryota</taxon>
        <taxon>Fungi</taxon>
        <taxon>Dikarya</taxon>
        <taxon>Ascomycota</taxon>
        <taxon>Pezizomycotina</taxon>
        <taxon>Sordariomycetes</taxon>
        <taxon>Sordariomycetidae</taxon>
        <taxon>Sordariales</taxon>
        <taxon>Podosporaceae</taxon>
        <taxon>Podospora</taxon>
    </lineage>
</organism>
<sequence>MPTLLLLLLHPEIGFLFDPVPFVRLRRFFTNCPMFVTWPFCRPMPARRELISGFSMAKIIRVILGVR</sequence>
<keyword evidence="1" id="KW-0732">Signal</keyword>
<dbReference type="RefSeq" id="XP_062804282.1">
    <property type="nucleotide sequence ID" value="XM_062941435.1"/>
</dbReference>
<feature type="signal peptide" evidence="1">
    <location>
        <begin position="1"/>
        <end position="16"/>
    </location>
</feature>
<protein>
    <recommendedName>
        <fullName evidence="4">Secreted protein</fullName>
    </recommendedName>
</protein>